<comment type="caution">
    <text evidence="1">The sequence shown here is derived from an EMBL/GenBank/DDBJ whole genome shotgun (WGS) entry which is preliminary data.</text>
</comment>
<sequence>MFDPTVFDNLKVAIENYAYDLDNLDSTIRITHRVDRLEMAVMSRLFALRFTLGDSSELSAELQLEASLKDLASELLAVEGENPACTLRLFFHMPIENVDRQCAQVETIIQDIWQPDEPPVQTLSFGYGQQIPQYLNTIELAFHRKINEDQMEDVPELLEHMVKTLSALVTVSEV</sequence>
<dbReference type="EMBL" id="BMHY01000008">
    <property type="protein sequence ID" value="GGG79397.1"/>
    <property type="molecule type" value="Genomic_DNA"/>
</dbReference>
<protein>
    <submittedName>
        <fullName evidence="1">Uncharacterized protein</fullName>
    </submittedName>
</protein>
<evidence type="ECO:0000313" key="2">
    <source>
        <dbReference type="Proteomes" id="UP000600247"/>
    </source>
</evidence>
<evidence type="ECO:0000313" key="1">
    <source>
        <dbReference type="EMBL" id="GGG79397.1"/>
    </source>
</evidence>
<accession>A0A917M546</accession>
<reference evidence="1 2" key="1">
    <citation type="journal article" date="2014" name="Int. J. Syst. Evol. Microbiol.">
        <title>Complete genome sequence of Corynebacterium casei LMG S-19264T (=DSM 44701T), isolated from a smear-ripened cheese.</title>
        <authorList>
            <consortium name="US DOE Joint Genome Institute (JGI-PGF)"/>
            <person name="Walter F."/>
            <person name="Albersmeier A."/>
            <person name="Kalinowski J."/>
            <person name="Ruckert C."/>
        </authorList>
    </citation>
    <scope>NUCLEOTIDE SEQUENCE [LARGE SCALE GENOMIC DNA]</scope>
    <source>
        <strain evidence="1 2">CGMCC 1.15286</strain>
    </source>
</reference>
<name>A0A917M546_9BACL</name>
<dbReference type="Proteomes" id="UP000600247">
    <property type="component" value="Unassembled WGS sequence"/>
</dbReference>
<organism evidence="1 2">
    <name type="scientific">Paenibacillus radicis</name>
    <name type="common">ex Gao et al. 2016</name>
    <dbReference type="NCBI Taxonomy" id="1737354"/>
    <lineage>
        <taxon>Bacteria</taxon>
        <taxon>Bacillati</taxon>
        <taxon>Bacillota</taxon>
        <taxon>Bacilli</taxon>
        <taxon>Bacillales</taxon>
        <taxon>Paenibacillaceae</taxon>
        <taxon>Paenibacillus</taxon>
    </lineage>
</organism>
<dbReference type="RefSeq" id="WP_188891003.1">
    <property type="nucleotide sequence ID" value="NZ_BMHY01000008.1"/>
</dbReference>
<dbReference type="AlphaFoldDB" id="A0A917M546"/>
<keyword evidence="2" id="KW-1185">Reference proteome</keyword>
<proteinExistence type="predicted"/>
<gene>
    <name evidence="1" type="ORF">GCM10010918_40560</name>
</gene>